<dbReference type="RefSeq" id="WP_182619011.1">
    <property type="nucleotide sequence ID" value="NZ_BAAATF010000008.1"/>
</dbReference>
<organism evidence="3 4">
    <name type="scientific">Promicromonospora sukumoe</name>
    <dbReference type="NCBI Taxonomy" id="88382"/>
    <lineage>
        <taxon>Bacteria</taxon>
        <taxon>Bacillati</taxon>
        <taxon>Actinomycetota</taxon>
        <taxon>Actinomycetes</taxon>
        <taxon>Micrococcales</taxon>
        <taxon>Promicromonosporaceae</taxon>
        <taxon>Promicromonospora</taxon>
    </lineage>
</organism>
<feature type="compositionally biased region" description="Low complexity" evidence="1">
    <location>
        <begin position="26"/>
        <end position="38"/>
    </location>
</feature>
<feature type="compositionally biased region" description="Pro residues" evidence="1">
    <location>
        <begin position="15"/>
        <end position="25"/>
    </location>
</feature>
<reference evidence="3 4" key="1">
    <citation type="submission" date="2020-07" db="EMBL/GenBank/DDBJ databases">
        <title>Sequencing the genomes of 1000 actinobacteria strains.</title>
        <authorList>
            <person name="Klenk H.-P."/>
        </authorList>
    </citation>
    <scope>NUCLEOTIDE SEQUENCE [LARGE SCALE GENOMIC DNA]</scope>
    <source>
        <strain evidence="3 4">DSM 44121</strain>
    </source>
</reference>
<feature type="region of interest" description="Disordered" evidence="1">
    <location>
        <begin position="1"/>
        <end position="50"/>
    </location>
</feature>
<accession>A0A7W3JBM1</accession>
<keyword evidence="4" id="KW-1185">Reference proteome</keyword>
<evidence type="ECO:0000313" key="4">
    <source>
        <dbReference type="Proteomes" id="UP000540568"/>
    </source>
</evidence>
<evidence type="ECO:0000256" key="1">
    <source>
        <dbReference type="SAM" id="MobiDB-lite"/>
    </source>
</evidence>
<keyword evidence="2" id="KW-0812">Transmembrane</keyword>
<keyword evidence="2" id="KW-1133">Transmembrane helix</keyword>
<gene>
    <name evidence="3" type="ORF">FHX71_003770</name>
</gene>
<dbReference type="Proteomes" id="UP000540568">
    <property type="component" value="Unassembled WGS sequence"/>
</dbReference>
<feature type="transmembrane region" description="Helical" evidence="2">
    <location>
        <begin position="136"/>
        <end position="154"/>
    </location>
</feature>
<feature type="transmembrane region" description="Helical" evidence="2">
    <location>
        <begin position="106"/>
        <end position="127"/>
    </location>
</feature>
<dbReference type="EMBL" id="JACGWV010000002">
    <property type="protein sequence ID" value="MBA8809794.1"/>
    <property type="molecule type" value="Genomic_DNA"/>
</dbReference>
<sequence>MSDPNRPYDGDYGEQPPPAYPPPGQTPGVPNQPVGQPPADARAQPVTTGTENPRLALEVGRYWAGALATTLVAALIGLTASVILEQVLGLDIQPQADLLGTGSDTMAWVVAGALFALLAAVVLYLLVLSTPRPRSFFGWVVTLATVILAAVPFAGQADLVPAILAAVVWIIIGSAVFSLLTGTLSRTVVQRTTV</sequence>
<protein>
    <submittedName>
        <fullName evidence="3">Uncharacterized protein</fullName>
    </submittedName>
</protein>
<feature type="transmembrane region" description="Helical" evidence="2">
    <location>
        <begin position="160"/>
        <end position="181"/>
    </location>
</feature>
<evidence type="ECO:0000256" key="2">
    <source>
        <dbReference type="SAM" id="Phobius"/>
    </source>
</evidence>
<evidence type="ECO:0000313" key="3">
    <source>
        <dbReference type="EMBL" id="MBA8809794.1"/>
    </source>
</evidence>
<dbReference type="InterPro" id="IPR045713">
    <property type="entry name" value="DUF6069"/>
</dbReference>
<feature type="transmembrane region" description="Helical" evidence="2">
    <location>
        <begin position="62"/>
        <end position="84"/>
    </location>
</feature>
<dbReference type="Pfam" id="PF19545">
    <property type="entry name" value="DUF6069"/>
    <property type="match status" value="1"/>
</dbReference>
<proteinExistence type="predicted"/>
<name>A0A7W3JBM1_9MICO</name>
<comment type="caution">
    <text evidence="3">The sequence shown here is derived from an EMBL/GenBank/DDBJ whole genome shotgun (WGS) entry which is preliminary data.</text>
</comment>
<keyword evidence="2" id="KW-0472">Membrane</keyword>
<dbReference type="AlphaFoldDB" id="A0A7W3JBM1"/>